<accession>A0A494ZBC4</accession>
<dbReference type="PANTHER" id="PTHR43479">
    <property type="entry name" value="ACREF/ENVCD OPERON REPRESSOR-RELATED"/>
    <property type="match status" value="1"/>
</dbReference>
<dbReference type="PANTHER" id="PTHR43479:SF11">
    <property type="entry name" value="ACREF_ENVCD OPERON REPRESSOR-RELATED"/>
    <property type="match status" value="1"/>
</dbReference>
<reference evidence="4 5" key="1">
    <citation type="journal article" date="2016" name="Antonie Van Leeuwenhoek">
        <title>Lysinibacillus endophyticus sp. nov., an indole-3-acetic acid producing endophytic bacterium isolated from corn root (Zea mays cv. Xinken-5).</title>
        <authorList>
            <person name="Yu J."/>
            <person name="Guan X."/>
            <person name="Liu C."/>
            <person name="Xiang W."/>
            <person name="Yu Z."/>
            <person name="Liu X."/>
            <person name="Wang G."/>
        </authorList>
    </citation>
    <scope>NUCLEOTIDE SEQUENCE [LARGE SCALE GENOMIC DNA]</scope>
    <source>
        <strain evidence="4 5">DSM 100506</strain>
    </source>
</reference>
<dbReference type="Gene3D" id="1.10.357.10">
    <property type="entry name" value="Tetracycline Repressor, domain 2"/>
    <property type="match status" value="1"/>
</dbReference>
<evidence type="ECO:0000259" key="3">
    <source>
        <dbReference type="PROSITE" id="PS50977"/>
    </source>
</evidence>
<gene>
    <name evidence="4" type="ORF">D8M03_00650</name>
</gene>
<dbReference type="Pfam" id="PF00440">
    <property type="entry name" value="TetR_N"/>
    <property type="match status" value="1"/>
</dbReference>
<dbReference type="InterPro" id="IPR009057">
    <property type="entry name" value="Homeodomain-like_sf"/>
</dbReference>
<dbReference type="GO" id="GO:0003677">
    <property type="term" value="F:DNA binding"/>
    <property type="evidence" value="ECO:0007669"/>
    <property type="project" value="UniProtKB-UniRule"/>
</dbReference>
<dbReference type="Proteomes" id="UP000272238">
    <property type="component" value="Unassembled WGS sequence"/>
</dbReference>
<dbReference type="EMBL" id="RBZN01000001">
    <property type="protein sequence ID" value="RKQ20093.1"/>
    <property type="molecule type" value="Genomic_DNA"/>
</dbReference>
<dbReference type="SUPFAM" id="SSF46689">
    <property type="entry name" value="Homeodomain-like"/>
    <property type="match status" value="1"/>
</dbReference>
<evidence type="ECO:0000313" key="4">
    <source>
        <dbReference type="EMBL" id="RKQ20093.1"/>
    </source>
</evidence>
<evidence type="ECO:0000256" key="2">
    <source>
        <dbReference type="PROSITE-ProRule" id="PRU00335"/>
    </source>
</evidence>
<dbReference type="PRINTS" id="PR00455">
    <property type="entry name" value="HTHTETR"/>
</dbReference>
<dbReference type="OrthoDB" id="1679733at2"/>
<feature type="DNA-binding region" description="H-T-H motif" evidence="2">
    <location>
        <begin position="37"/>
        <end position="56"/>
    </location>
</feature>
<feature type="domain" description="HTH tetR-type" evidence="3">
    <location>
        <begin position="15"/>
        <end position="74"/>
    </location>
</feature>
<sequence length="200" mass="22815">MVSHSKNASPRADAQKNRIKIKQSAITIFKNKGLEATIEEIADHANVGVGTIYRNFGSKQELANLISYEVLNEIYKKQIEVIESDFPIEEKLYKIFDTFIYLSTEYGEIHQMVLQLLTSTIEPNPLKEDWQQKLHSLYHRLVALGQKEGIFSKENTLIQEKILINTVNPMMVKEVSAILPIEEAAVTLSKFVLNGLIIRK</sequence>
<organism evidence="4 5">
    <name type="scientific">Ureibacillus endophyticus</name>
    <dbReference type="NCBI Taxonomy" id="1978490"/>
    <lineage>
        <taxon>Bacteria</taxon>
        <taxon>Bacillati</taxon>
        <taxon>Bacillota</taxon>
        <taxon>Bacilli</taxon>
        <taxon>Bacillales</taxon>
        <taxon>Caryophanaceae</taxon>
        <taxon>Ureibacillus</taxon>
    </lineage>
</organism>
<dbReference type="AlphaFoldDB" id="A0A494ZBC4"/>
<dbReference type="PROSITE" id="PS50977">
    <property type="entry name" value="HTH_TETR_2"/>
    <property type="match status" value="1"/>
</dbReference>
<protein>
    <submittedName>
        <fullName evidence="4">TetR/AcrR family transcriptional regulator</fullName>
    </submittedName>
</protein>
<name>A0A494ZBC4_9BACL</name>
<dbReference type="InterPro" id="IPR050624">
    <property type="entry name" value="HTH-type_Tx_Regulator"/>
</dbReference>
<dbReference type="InterPro" id="IPR001647">
    <property type="entry name" value="HTH_TetR"/>
</dbReference>
<evidence type="ECO:0000256" key="1">
    <source>
        <dbReference type="ARBA" id="ARBA00023125"/>
    </source>
</evidence>
<proteinExistence type="predicted"/>
<comment type="caution">
    <text evidence="4">The sequence shown here is derived from an EMBL/GenBank/DDBJ whole genome shotgun (WGS) entry which is preliminary data.</text>
</comment>
<evidence type="ECO:0000313" key="5">
    <source>
        <dbReference type="Proteomes" id="UP000272238"/>
    </source>
</evidence>
<keyword evidence="5" id="KW-1185">Reference proteome</keyword>
<keyword evidence="1 2" id="KW-0238">DNA-binding</keyword>
<dbReference type="RefSeq" id="WP_121212746.1">
    <property type="nucleotide sequence ID" value="NZ_RBZN01000001.1"/>
</dbReference>